<name>A0A9P4R7W1_9PLEO</name>
<gene>
    <name evidence="5" type="ORF">EJ04DRAFT_509542</name>
</gene>
<evidence type="ECO:0000256" key="1">
    <source>
        <dbReference type="ARBA" id="ARBA00043996"/>
    </source>
</evidence>
<accession>A0A9P4R7W1</accession>
<dbReference type="InterPro" id="IPR051218">
    <property type="entry name" value="Sec_MonoDiacylglyc_Lipase"/>
</dbReference>
<keyword evidence="6" id="KW-1185">Reference proteome</keyword>
<dbReference type="SUPFAM" id="SSF53474">
    <property type="entry name" value="alpha/beta-Hydrolases"/>
    <property type="match status" value="1"/>
</dbReference>
<comment type="catalytic activity">
    <reaction evidence="3">
        <text>a monoacylglycerol + H2O = glycerol + a fatty acid + H(+)</text>
        <dbReference type="Rhea" id="RHEA:15245"/>
        <dbReference type="ChEBI" id="CHEBI:15377"/>
        <dbReference type="ChEBI" id="CHEBI:15378"/>
        <dbReference type="ChEBI" id="CHEBI:17408"/>
        <dbReference type="ChEBI" id="CHEBI:17754"/>
        <dbReference type="ChEBI" id="CHEBI:28868"/>
    </reaction>
</comment>
<dbReference type="InterPro" id="IPR002921">
    <property type="entry name" value="Fungal_lipase-type"/>
</dbReference>
<protein>
    <submittedName>
        <fullName evidence="5">Alpha/beta-hydrolase</fullName>
    </submittedName>
</protein>
<dbReference type="OrthoDB" id="426718at2759"/>
<dbReference type="InterPro" id="IPR029058">
    <property type="entry name" value="AB_hydrolase_fold"/>
</dbReference>
<dbReference type="CDD" id="cd00519">
    <property type="entry name" value="Lipase_3"/>
    <property type="match status" value="1"/>
</dbReference>
<comment type="catalytic activity">
    <reaction evidence="2">
        <text>a diacylglycerol + H2O = a monoacylglycerol + a fatty acid + H(+)</text>
        <dbReference type="Rhea" id="RHEA:32731"/>
        <dbReference type="ChEBI" id="CHEBI:15377"/>
        <dbReference type="ChEBI" id="CHEBI:15378"/>
        <dbReference type="ChEBI" id="CHEBI:17408"/>
        <dbReference type="ChEBI" id="CHEBI:18035"/>
        <dbReference type="ChEBI" id="CHEBI:28868"/>
    </reaction>
</comment>
<evidence type="ECO:0000256" key="3">
    <source>
        <dbReference type="ARBA" id="ARBA00048461"/>
    </source>
</evidence>
<dbReference type="EMBL" id="ML996109">
    <property type="protein sequence ID" value="KAF2738367.1"/>
    <property type="molecule type" value="Genomic_DNA"/>
</dbReference>
<dbReference type="Gene3D" id="3.40.50.1820">
    <property type="entry name" value="alpha/beta hydrolase"/>
    <property type="match status" value="1"/>
</dbReference>
<dbReference type="PANTHER" id="PTHR45856">
    <property type="entry name" value="ALPHA/BETA-HYDROLASES SUPERFAMILY PROTEIN"/>
    <property type="match status" value="1"/>
</dbReference>
<organism evidence="5 6">
    <name type="scientific">Polyplosphaeria fusca</name>
    <dbReference type="NCBI Taxonomy" id="682080"/>
    <lineage>
        <taxon>Eukaryota</taxon>
        <taxon>Fungi</taxon>
        <taxon>Dikarya</taxon>
        <taxon>Ascomycota</taxon>
        <taxon>Pezizomycotina</taxon>
        <taxon>Dothideomycetes</taxon>
        <taxon>Pleosporomycetidae</taxon>
        <taxon>Pleosporales</taxon>
        <taxon>Tetraplosphaeriaceae</taxon>
        <taxon>Polyplosphaeria</taxon>
    </lineage>
</organism>
<dbReference type="Pfam" id="PF01764">
    <property type="entry name" value="Lipase_3"/>
    <property type="match status" value="1"/>
</dbReference>
<evidence type="ECO:0000259" key="4">
    <source>
        <dbReference type="Pfam" id="PF01764"/>
    </source>
</evidence>
<comment type="caution">
    <text evidence="5">The sequence shown here is derived from an EMBL/GenBank/DDBJ whole genome shotgun (WGS) entry which is preliminary data.</text>
</comment>
<dbReference type="PANTHER" id="PTHR45856:SF11">
    <property type="entry name" value="FUNGAL LIPASE-LIKE DOMAIN-CONTAINING PROTEIN"/>
    <property type="match status" value="1"/>
</dbReference>
<reference evidence="5" key="1">
    <citation type="journal article" date="2020" name="Stud. Mycol.">
        <title>101 Dothideomycetes genomes: a test case for predicting lifestyles and emergence of pathogens.</title>
        <authorList>
            <person name="Haridas S."/>
            <person name="Albert R."/>
            <person name="Binder M."/>
            <person name="Bloem J."/>
            <person name="Labutti K."/>
            <person name="Salamov A."/>
            <person name="Andreopoulos B."/>
            <person name="Baker S."/>
            <person name="Barry K."/>
            <person name="Bills G."/>
            <person name="Bluhm B."/>
            <person name="Cannon C."/>
            <person name="Castanera R."/>
            <person name="Culley D."/>
            <person name="Daum C."/>
            <person name="Ezra D."/>
            <person name="Gonzalez J."/>
            <person name="Henrissat B."/>
            <person name="Kuo A."/>
            <person name="Liang C."/>
            <person name="Lipzen A."/>
            <person name="Lutzoni F."/>
            <person name="Magnuson J."/>
            <person name="Mondo S."/>
            <person name="Nolan M."/>
            <person name="Ohm R."/>
            <person name="Pangilinan J."/>
            <person name="Park H.-J."/>
            <person name="Ramirez L."/>
            <person name="Alfaro M."/>
            <person name="Sun H."/>
            <person name="Tritt A."/>
            <person name="Yoshinaga Y."/>
            <person name="Zwiers L.-H."/>
            <person name="Turgeon B."/>
            <person name="Goodwin S."/>
            <person name="Spatafora J."/>
            <person name="Crous P."/>
            <person name="Grigoriev I."/>
        </authorList>
    </citation>
    <scope>NUCLEOTIDE SEQUENCE</scope>
    <source>
        <strain evidence="5">CBS 125425</strain>
    </source>
</reference>
<dbReference type="GO" id="GO:0006629">
    <property type="term" value="P:lipid metabolic process"/>
    <property type="evidence" value="ECO:0007669"/>
    <property type="project" value="InterPro"/>
</dbReference>
<proteinExistence type="inferred from homology"/>
<dbReference type="Proteomes" id="UP000799444">
    <property type="component" value="Unassembled WGS sequence"/>
</dbReference>
<feature type="domain" description="Fungal lipase-type" evidence="4">
    <location>
        <begin position="10"/>
        <end position="117"/>
    </location>
</feature>
<evidence type="ECO:0000256" key="2">
    <source>
        <dbReference type="ARBA" id="ARBA00047591"/>
    </source>
</evidence>
<evidence type="ECO:0000313" key="6">
    <source>
        <dbReference type="Proteomes" id="UP000799444"/>
    </source>
</evidence>
<evidence type="ECO:0000313" key="5">
    <source>
        <dbReference type="EMBL" id="KAF2738367.1"/>
    </source>
</evidence>
<dbReference type="AlphaFoldDB" id="A0A9P4R7W1"/>
<sequence>MANLDLSAVQTDLCNGCTAHSGFWRSWVDARKGVLAAVKIASNSHPDYELVATGHSLGGAIATLAAAQLRNDGYNTTLYTFGAPRVASATLSSYITKQAGGNYRITHWNDPVPRLPPLWMNYVHISPEYYINRPTFALVSATDLKTYTGSVNLLGNAAWIVTDVGAHLWYMLSICGCSVTNVLTGRDPQKHAEIVAKF</sequence>
<comment type="similarity">
    <text evidence="1">Belongs to the AB hydrolase superfamily. Lipase family. Class 3 subfamily.</text>
</comment>